<dbReference type="InterPro" id="IPR009057">
    <property type="entry name" value="Homeodomain-like_sf"/>
</dbReference>
<keyword evidence="3" id="KW-0804">Transcription</keyword>
<reference evidence="6" key="1">
    <citation type="submission" date="2023-07" db="EMBL/GenBank/DDBJ databases">
        <title>30 novel species of actinomycetes from the DSMZ collection.</title>
        <authorList>
            <person name="Nouioui I."/>
        </authorList>
    </citation>
    <scope>NUCLEOTIDE SEQUENCE [LARGE SCALE GENOMIC DNA]</scope>
    <source>
        <strain evidence="6">DSM 44743</strain>
    </source>
</reference>
<dbReference type="PRINTS" id="PR00032">
    <property type="entry name" value="HTHARAC"/>
</dbReference>
<feature type="domain" description="HTH araC/xylS-type" evidence="4">
    <location>
        <begin position="1"/>
        <end position="96"/>
    </location>
</feature>
<dbReference type="PROSITE" id="PS01124">
    <property type="entry name" value="HTH_ARAC_FAMILY_2"/>
    <property type="match status" value="1"/>
</dbReference>
<dbReference type="Proteomes" id="UP001183390">
    <property type="component" value="Unassembled WGS sequence"/>
</dbReference>
<evidence type="ECO:0000313" key="5">
    <source>
        <dbReference type="EMBL" id="MDT0329276.1"/>
    </source>
</evidence>
<evidence type="ECO:0000259" key="4">
    <source>
        <dbReference type="PROSITE" id="PS01124"/>
    </source>
</evidence>
<evidence type="ECO:0000256" key="3">
    <source>
        <dbReference type="ARBA" id="ARBA00023163"/>
    </source>
</evidence>
<dbReference type="EMBL" id="JAVREP010000007">
    <property type="protein sequence ID" value="MDT0329276.1"/>
    <property type="molecule type" value="Genomic_DNA"/>
</dbReference>
<evidence type="ECO:0000256" key="2">
    <source>
        <dbReference type="ARBA" id="ARBA00023125"/>
    </source>
</evidence>
<dbReference type="PANTHER" id="PTHR46796">
    <property type="entry name" value="HTH-TYPE TRANSCRIPTIONAL ACTIVATOR RHAS-RELATED"/>
    <property type="match status" value="1"/>
</dbReference>
<evidence type="ECO:0000256" key="1">
    <source>
        <dbReference type="ARBA" id="ARBA00023015"/>
    </source>
</evidence>
<dbReference type="InterPro" id="IPR020449">
    <property type="entry name" value="Tscrpt_reg_AraC-type_HTH"/>
</dbReference>
<dbReference type="InterPro" id="IPR050204">
    <property type="entry name" value="AraC_XylS_family_regulators"/>
</dbReference>
<dbReference type="Gene3D" id="1.10.10.60">
    <property type="entry name" value="Homeodomain-like"/>
    <property type="match status" value="2"/>
</dbReference>
<name>A0ABU2MAJ7_9ACTN</name>
<keyword evidence="6" id="KW-1185">Reference proteome</keyword>
<evidence type="ECO:0000313" key="6">
    <source>
        <dbReference type="Proteomes" id="UP001183390"/>
    </source>
</evidence>
<dbReference type="PROSITE" id="PS00041">
    <property type="entry name" value="HTH_ARAC_FAMILY_1"/>
    <property type="match status" value="1"/>
</dbReference>
<dbReference type="SUPFAM" id="SSF46689">
    <property type="entry name" value="Homeodomain-like"/>
    <property type="match status" value="2"/>
</dbReference>
<dbReference type="InterPro" id="IPR018060">
    <property type="entry name" value="HTH_AraC"/>
</dbReference>
<dbReference type="SMART" id="SM00342">
    <property type="entry name" value="HTH_ARAC"/>
    <property type="match status" value="1"/>
</dbReference>
<proteinExistence type="predicted"/>
<gene>
    <name evidence="5" type="ORF">RM479_12720</name>
</gene>
<dbReference type="PANTHER" id="PTHR46796:SF7">
    <property type="entry name" value="ARAC FAMILY TRANSCRIPTIONAL REGULATOR"/>
    <property type="match status" value="1"/>
</dbReference>
<dbReference type="Pfam" id="PF12833">
    <property type="entry name" value="HTH_18"/>
    <property type="match status" value="1"/>
</dbReference>
<sequence>MRAMHEDLAHAWTLQELADIGHMSRSAFARSFKDQVGVPPREYLIHWRMRLAREALRQGTMSISELASRTGYRSESAFSTAFRRVVGVSPKRFRDQTRRSDRQPAG</sequence>
<protein>
    <submittedName>
        <fullName evidence="5">Helix-turn-helix transcriptional regulator</fullName>
    </submittedName>
</protein>
<keyword evidence="2" id="KW-0238">DNA-binding</keyword>
<dbReference type="InterPro" id="IPR018062">
    <property type="entry name" value="HTH_AraC-typ_CS"/>
</dbReference>
<keyword evidence="1" id="KW-0805">Transcription regulation</keyword>
<dbReference type="RefSeq" id="WP_311511933.1">
    <property type="nucleotide sequence ID" value="NZ_JAVREP010000007.1"/>
</dbReference>
<organism evidence="5 6">
    <name type="scientific">Nocardiopsis lambiniae</name>
    <dbReference type="NCBI Taxonomy" id="3075539"/>
    <lineage>
        <taxon>Bacteria</taxon>
        <taxon>Bacillati</taxon>
        <taxon>Actinomycetota</taxon>
        <taxon>Actinomycetes</taxon>
        <taxon>Streptosporangiales</taxon>
        <taxon>Nocardiopsidaceae</taxon>
        <taxon>Nocardiopsis</taxon>
    </lineage>
</organism>
<accession>A0ABU2MAJ7</accession>
<comment type="caution">
    <text evidence="5">The sequence shown here is derived from an EMBL/GenBank/DDBJ whole genome shotgun (WGS) entry which is preliminary data.</text>
</comment>